<accession>A0A0G0JE72</accession>
<sequence length="180" mass="20610">MKIQIIIGSTRDNRRGDKVGKWVFEQAEKREGWEVELLDLKEWDLPMYNEPHPPKAEEWKAKIAEADGYIIVTPEYNHGYPASLKNALDYPYDEWARKAIGLVGYARGGFGGARSVEQLKPVGIELQMAVVPTSFYVSRVGDAYDESGNIKDPKQLTNLNEFFDDLDWWTKALKNAREKT</sequence>
<dbReference type="InterPro" id="IPR050712">
    <property type="entry name" value="NAD(P)H-dep_reductase"/>
</dbReference>
<dbReference type="PANTHER" id="PTHR30543:SF21">
    <property type="entry name" value="NAD(P)H-DEPENDENT FMN REDUCTASE LOT6"/>
    <property type="match status" value="1"/>
</dbReference>
<name>A0A0G0JE72_9BACT</name>
<evidence type="ECO:0000259" key="1">
    <source>
        <dbReference type="Pfam" id="PF03358"/>
    </source>
</evidence>
<evidence type="ECO:0000313" key="2">
    <source>
        <dbReference type="EMBL" id="KKQ65968.1"/>
    </source>
</evidence>
<reference evidence="2 3" key="1">
    <citation type="journal article" date="2015" name="Nature">
        <title>rRNA introns, odd ribosomes, and small enigmatic genomes across a large radiation of phyla.</title>
        <authorList>
            <person name="Brown C.T."/>
            <person name="Hug L.A."/>
            <person name="Thomas B.C."/>
            <person name="Sharon I."/>
            <person name="Castelle C.J."/>
            <person name="Singh A."/>
            <person name="Wilkins M.J."/>
            <person name="Williams K.H."/>
            <person name="Banfield J.F."/>
        </authorList>
    </citation>
    <scope>NUCLEOTIDE SEQUENCE [LARGE SCALE GENOMIC DNA]</scope>
</reference>
<dbReference type="PANTHER" id="PTHR30543">
    <property type="entry name" value="CHROMATE REDUCTASE"/>
    <property type="match status" value="1"/>
</dbReference>
<evidence type="ECO:0000313" key="3">
    <source>
        <dbReference type="Proteomes" id="UP000034235"/>
    </source>
</evidence>
<dbReference type="AlphaFoldDB" id="A0A0G0JE72"/>
<dbReference type="GO" id="GO:0005829">
    <property type="term" value="C:cytosol"/>
    <property type="evidence" value="ECO:0007669"/>
    <property type="project" value="TreeGrafter"/>
</dbReference>
<dbReference type="InterPro" id="IPR005025">
    <property type="entry name" value="FMN_Rdtase-like_dom"/>
</dbReference>
<feature type="domain" description="NADPH-dependent FMN reductase-like" evidence="1">
    <location>
        <begin position="1"/>
        <end position="139"/>
    </location>
</feature>
<proteinExistence type="predicted"/>
<gene>
    <name evidence="2" type="ORF">US86_C0007G0013</name>
</gene>
<comment type="caution">
    <text evidence="2">The sequence shown here is derived from an EMBL/GenBank/DDBJ whole genome shotgun (WGS) entry which is preliminary data.</text>
</comment>
<protein>
    <submittedName>
        <fullName evidence="2">Flavoprotein</fullName>
    </submittedName>
</protein>
<dbReference type="EMBL" id="LBUP01000007">
    <property type="protein sequence ID" value="KKQ65968.1"/>
    <property type="molecule type" value="Genomic_DNA"/>
</dbReference>
<dbReference type="SUPFAM" id="SSF52218">
    <property type="entry name" value="Flavoproteins"/>
    <property type="match status" value="1"/>
</dbReference>
<organism evidence="2 3">
    <name type="scientific">Candidatus Daviesbacteria bacterium GW2011_GWA2_38_24</name>
    <dbReference type="NCBI Taxonomy" id="1618422"/>
    <lineage>
        <taxon>Bacteria</taxon>
        <taxon>Candidatus Daviesiibacteriota</taxon>
    </lineage>
</organism>
<dbReference type="Gene3D" id="3.40.50.360">
    <property type="match status" value="1"/>
</dbReference>
<dbReference type="GO" id="GO:0016491">
    <property type="term" value="F:oxidoreductase activity"/>
    <property type="evidence" value="ECO:0007669"/>
    <property type="project" value="InterPro"/>
</dbReference>
<dbReference type="GO" id="GO:0010181">
    <property type="term" value="F:FMN binding"/>
    <property type="evidence" value="ECO:0007669"/>
    <property type="project" value="TreeGrafter"/>
</dbReference>
<dbReference type="InterPro" id="IPR029039">
    <property type="entry name" value="Flavoprotein-like_sf"/>
</dbReference>
<dbReference type="Proteomes" id="UP000034235">
    <property type="component" value="Unassembled WGS sequence"/>
</dbReference>
<dbReference type="Pfam" id="PF03358">
    <property type="entry name" value="FMN_red"/>
    <property type="match status" value="1"/>
</dbReference>